<gene>
    <name evidence="1" type="ORF">AHMF7616_04592</name>
</gene>
<accession>A0A369QM10</accession>
<reference evidence="1 2" key="1">
    <citation type="submission" date="2018-04" db="EMBL/GenBank/DDBJ databases">
        <title>Adhaeribacter sp. HMF7616 genome sequencing and assembly.</title>
        <authorList>
            <person name="Kang H."/>
            <person name="Kang J."/>
            <person name="Cha I."/>
            <person name="Kim H."/>
            <person name="Joh K."/>
        </authorList>
    </citation>
    <scope>NUCLEOTIDE SEQUENCE [LARGE SCALE GENOMIC DNA]</scope>
    <source>
        <strain evidence="1 2">HMF7616</strain>
    </source>
</reference>
<proteinExistence type="predicted"/>
<dbReference type="EMBL" id="QASA01000001">
    <property type="protein sequence ID" value="RDC65961.1"/>
    <property type="molecule type" value="Genomic_DNA"/>
</dbReference>
<organism evidence="1 2">
    <name type="scientific">Adhaeribacter pallidiroseus</name>
    <dbReference type="NCBI Taxonomy" id="2072847"/>
    <lineage>
        <taxon>Bacteria</taxon>
        <taxon>Pseudomonadati</taxon>
        <taxon>Bacteroidota</taxon>
        <taxon>Cytophagia</taxon>
        <taxon>Cytophagales</taxon>
        <taxon>Hymenobacteraceae</taxon>
        <taxon>Adhaeribacter</taxon>
    </lineage>
</organism>
<evidence type="ECO:0000313" key="2">
    <source>
        <dbReference type="Proteomes" id="UP000253919"/>
    </source>
</evidence>
<keyword evidence="2" id="KW-1185">Reference proteome</keyword>
<sequence>MFIILGVSCNPSTNNKTETHIHTESTNSSLAPDVSVALKFMNDYADYCTPKSPPSNDTTWIKRNQLLTNNFKNRYESLLDSADKADPEIGLDFDPIFDAQDYPDEGFIFSSQDSSGFVTLKGKDWPEFTVVVKVVLENNKSLVDGAGIINIPVNKRALR</sequence>
<dbReference type="Proteomes" id="UP000253919">
    <property type="component" value="Unassembled WGS sequence"/>
</dbReference>
<dbReference type="AlphaFoldDB" id="A0A369QM10"/>
<protein>
    <submittedName>
        <fullName evidence="1">Uncharacterized protein</fullName>
    </submittedName>
</protein>
<name>A0A369QM10_9BACT</name>
<evidence type="ECO:0000313" key="1">
    <source>
        <dbReference type="EMBL" id="RDC65961.1"/>
    </source>
</evidence>
<dbReference type="Gene3D" id="3.10.450.50">
    <property type="match status" value="1"/>
</dbReference>
<comment type="caution">
    <text evidence="1">The sequence shown here is derived from an EMBL/GenBank/DDBJ whole genome shotgun (WGS) entry which is preliminary data.</text>
</comment>